<evidence type="ECO:0000256" key="8">
    <source>
        <dbReference type="SAM" id="MobiDB-lite"/>
    </source>
</evidence>
<feature type="transmembrane region" description="Helical" evidence="7">
    <location>
        <begin position="156"/>
        <end position="175"/>
    </location>
</feature>
<evidence type="ECO:0000256" key="2">
    <source>
        <dbReference type="ARBA" id="ARBA00022448"/>
    </source>
</evidence>
<dbReference type="GO" id="GO:0005886">
    <property type="term" value="C:plasma membrane"/>
    <property type="evidence" value="ECO:0007669"/>
    <property type="project" value="UniProtKB-SubCell"/>
</dbReference>
<evidence type="ECO:0000256" key="7">
    <source>
        <dbReference type="RuleBase" id="RU363032"/>
    </source>
</evidence>
<keyword evidence="6 7" id="KW-0472">Membrane</keyword>
<comment type="subcellular location">
    <subcellularLocation>
        <location evidence="1 7">Cell membrane</location>
        <topology evidence="1 7">Multi-pass membrane protein</topology>
    </subcellularLocation>
</comment>
<evidence type="ECO:0000259" key="9">
    <source>
        <dbReference type="PROSITE" id="PS50928"/>
    </source>
</evidence>
<organism evidence="10 11">
    <name type="scientific">Microbacterium azadirachtae</name>
    <dbReference type="NCBI Taxonomy" id="582680"/>
    <lineage>
        <taxon>Bacteria</taxon>
        <taxon>Bacillati</taxon>
        <taxon>Actinomycetota</taxon>
        <taxon>Actinomycetes</taxon>
        <taxon>Micrococcales</taxon>
        <taxon>Microbacteriaceae</taxon>
        <taxon>Microbacterium</taxon>
    </lineage>
</organism>
<feature type="domain" description="ABC transmembrane type-1" evidence="9">
    <location>
        <begin position="117"/>
        <end position="306"/>
    </location>
</feature>
<keyword evidence="11" id="KW-1185">Reference proteome</keyword>
<keyword evidence="3" id="KW-1003">Cell membrane</keyword>
<dbReference type="EMBL" id="JYIT01000083">
    <property type="protein sequence ID" value="KJL19871.1"/>
    <property type="molecule type" value="Genomic_DNA"/>
</dbReference>
<keyword evidence="5 7" id="KW-1133">Transmembrane helix</keyword>
<dbReference type="PROSITE" id="PS50928">
    <property type="entry name" value="ABC_TM1"/>
    <property type="match status" value="1"/>
</dbReference>
<evidence type="ECO:0000256" key="6">
    <source>
        <dbReference type="ARBA" id="ARBA00023136"/>
    </source>
</evidence>
<proteinExistence type="inferred from homology"/>
<dbReference type="GO" id="GO:0055085">
    <property type="term" value="P:transmembrane transport"/>
    <property type="evidence" value="ECO:0007669"/>
    <property type="project" value="InterPro"/>
</dbReference>
<evidence type="ECO:0000256" key="5">
    <source>
        <dbReference type="ARBA" id="ARBA00022989"/>
    </source>
</evidence>
<dbReference type="RefSeq" id="WP_045251563.1">
    <property type="nucleotide sequence ID" value="NZ_JYIT01000083.1"/>
</dbReference>
<feature type="transmembrane region" description="Helical" evidence="7">
    <location>
        <begin position="56"/>
        <end position="77"/>
    </location>
</feature>
<dbReference type="PANTHER" id="PTHR43386:SF1">
    <property type="entry name" value="D,D-DIPEPTIDE TRANSPORT SYSTEM PERMEASE PROTEIN DDPC-RELATED"/>
    <property type="match status" value="1"/>
</dbReference>
<dbReference type="CDD" id="cd06261">
    <property type="entry name" value="TM_PBP2"/>
    <property type="match status" value="1"/>
</dbReference>
<dbReference type="SUPFAM" id="SSF161098">
    <property type="entry name" value="MetI-like"/>
    <property type="match status" value="1"/>
</dbReference>
<dbReference type="InterPro" id="IPR035906">
    <property type="entry name" value="MetI-like_sf"/>
</dbReference>
<protein>
    <submittedName>
        <fullName evidence="10">Putative D,D-dipeptide transport system permease protein DdpC</fullName>
    </submittedName>
</protein>
<dbReference type="PATRIC" id="fig|582680.7.peg.2974"/>
<comment type="similarity">
    <text evidence="7">Belongs to the binding-protein-dependent transport system permease family.</text>
</comment>
<gene>
    <name evidence="10" type="primary">ddpC_2</name>
    <name evidence="10" type="ORF">RL72_02917</name>
</gene>
<evidence type="ECO:0000313" key="11">
    <source>
        <dbReference type="Proteomes" id="UP000033448"/>
    </source>
</evidence>
<dbReference type="OrthoDB" id="9812701at2"/>
<dbReference type="PANTHER" id="PTHR43386">
    <property type="entry name" value="OLIGOPEPTIDE TRANSPORT SYSTEM PERMEASE PROTEIN APPC"/>
    <property type="match status" value="1"/>
</dbReference>
<name>A0A0F0KKT7_9MICO</name>
<reference evidence="10 11" key="1">
    <citation type="submission" date="2015-02" db="EMBL/GenBank/DDBJ databases">
        <title>Draft genome sequences of ten Microbacterium spp. with emphasis on heavy metal contaminated environments.</title>
        <authorList>
            <person name="Corretto E."/>
        </authorList>
    </citation>
    <scope>NUCLEOTIDE SEQUENCE [LARGE SCALE GENOMIC DNA]</scope>
    <source>
        <strain evidence="10 11">DSM 23848</strain>
    </source>
</reference>
<comment type="caution">
    <text evidence="10">The sequence shown here is derived from an EMBL/GenBank/DDBJ whole genome shotgun (WGS) entry which is preliminary data.</text>
</comment>
<dbReference type="Gene3D" id="1.10.3720.10">
    <property type="entry name" value="MetI-like"/>
    <property type="match status" value="1"/>
</dbReference>
<evidence type="ECO:0000256" key="4">
    <source>
        <dbReference type="ARBA" id="ARBA00022692"/>
    </source>
</evidence>
<dbReference type="InterPro" id="IPR000515">
    <property type="entry name" value="MetI-like"/>
</dbReference>
<keyword evidence="4 7" id="KW-0812">Transmembrane</keyword>
<evidence type="ECO:0000256" key="3">
    <source>
        <dbReference type="ARBA" id="ARBA00022475"/>
    </source>
</evidence>
<accession>A0A0F0KKT7</accession>
<keyword evidence="2 7" id="KW-0813">Transport</keyword>
<dbReference type="AlphaFoldDB" id="A0A0F0KKT7"/>
<dbReference type="InterPro" id="IPR050366">
    <property type="entry name" value="BP-dependent_transpt_permease"/>
</dbReference>
<evidence type="ECO:0000256" key="1">
    <source>
        <dbReference type="ARBA" id="ARBA00004651"/>
    </source>
</evidence>
<feature type="transmembrane region" description="Helical" evidence="7">
    <location>
        <begin position="283"/>
        <end position="303"/>
    </location>
</feature>
<dbReference type="Pfam" id="PF00528">
    <property type="entry name" value="BPD_transp_1"/>
    <property type="match status" value="1"/>
</dbReference>
<feature type="transmembrane region" description="Helical" evidence="7">
    <location>
        <begin position="119"/>
        <end position="144"/>
    </location>
</feature>
<dbReference type="Proteomes" id="UP000033448">
    <property type="component" value="Unassembled WGS sequence"/>
</dbReference>
<sequence length="317" mass="32505">MSDTIALLPDGTQHPADGFGGTAANRFDDAVAERASRRERDAPAPRAVTWLARRPAAAVSLIWLVVVIVAALAPTLLAPGDPLAGVPAEHLQGPSAAHWFGTDQIGRDLYTRIVHGTSLTISAASLAVAVGVIAGSAIGLLSGFAGGRTDAVLMRIADVLLAIPSLLLSLAVITALGFGTVNVAIAVGTASVASVSRIMRAEVIKVRSSAYVEAARASGNSWIRVLLRHVLPNSTGPGIALGVLELGGAILAVSALSFLGYGAPAPAPEWGALVSGGRDFLRNAWWLTTFPGLVIALTVLAANRLARALDTERTDAS</sequence>
<evidence type="ECO:0000313" key="10">
    <source>
        <dbReference type="EMBL" id="KJL19871.1"/>
    </source>
</evidence>
<feature type="region of interest" description="Disordered" evidence="8">
    <location>
        <begin position="1"/>
        <end position="22"/>
    </location>
</feature>